<evidence type="ECO:0000313" key="2">
    <source>
        <dbReference type="EMBL" id="RYQ99297.1"/>
    </source>
</evidence>
<accession>A0A444YBV4</accession>
<keyword evidence="3" id="KW-1185">Reference proteome</keyword>
<sequence>MVSELNFIWDKEYDLIIRKIYDNCMGMRLQQMLQDIREQRDRLTSWLCQKIKKALYVHCETNEGFRNWCLTNRANRVSARSSKYTVDLDTFMKTKARLQSGDDTNDSAASVVDPNAVWCETTSALYKNCIYGLGLLFTSSLGTSMLRPSSASATSQAVDSEEGIDLRLHVQELTCSLHKQAQELTETRESPAGGSGAADETQISPPSPPPQQDYGNDDDDYQNS</sequence>
<protein>
    <submittedName>
        <fullName evidence="2">Uncharacterized protein</fullName>
    </submittedName>
</protein>
<organism evidence="2 3">
    <name type="scientific">Arachis hypogaea</name>
    <name type="common">Peanut</name>
    <dbReference type="NCBI Taxonomy" id="3818"/>
    <lineage>
        <taxon>Eukaryota</taxon>
        <taxon>Viridiplantae</taxon>
        <taxon>Streptophyta</taxon>
        <taxon>Embryophyta</taxon>
        <taxon>Tracheophyta</taxon>
        <taxon>Spermatophyta</taxon>
        <taxon>Magnoliopsida</taxon>
        <taxon>eudicotyledons</taxon>
        <taxon>Gunneridae</taxon>
        <taxon>Pentapetalae</taxon>
        <taxon>rosids</taxon>
        <taxon>fabids</taxon>
        <taxon>Fabales</taxon>
        <taxon>Fabaceae</taxon>
        <taxon>Papilionoideae</taxon>
        <taxon>50 kb inversion clade</taxon>
        <taxon>dalbergioids sensu lato</taxon>
        <taxon>Dalbergieae</taxon>
        <taxon>Pterocarpus clade</taxon>
        <taxon>Arachis</taxon>
    </lineage>
</organism>
<dbReference type="EMBL" id="SDMP01000017">
    <property type="protein sequence ID" value="RYQ99297.1"/>
    <property type="molecule type" value="Genomic_DNA"/>
</dbReference>
<feature type="region of interest" description="Disordered" evidence="1">
    <location>
        <begin position="180"/>
        <end position="224"/>
    </location>
</feature>
<proteinExistence type="predicted"/>
<evidence type="ECO:0000256" key="1">
    <source>
        <dbReference type="SAM" id="MobiDB-lite"/>
    </source>
</evidence>
<dbReference type="Proteomes" id="UP000289738">
    <property type="component" value="Chromosome B07"/>
</dbReference>
<gene>
    <name evidence="2" type="ORF">Ahy_B07g087211</name>
</gene>
<name>A0A444YBV4_ARAHY</name>
<evidence type="ECO:0000313" key="3">
    <source>
        <dbReference type="Proteomes" id="UP000289738"/>
    </source>
</evidence>
<comment type="caution">
    <text evidence="2">The sequence shown here is derived from an EMBL/GenBank/DDBJ whole genome shotgun (WGS) entry which is preliminary data.</text>
</comment>
<dbReference type="AlphaFoldDB" id="A0A444YBV4"/>
<reference evidence="2 3" key="1">
    <citation type="submission" date="2019-01" db="EMBL/GenBank/DDBJ databases">
        <title>Sequencing of cultivated peanut Arachis hypogaea provides insights into genome evolution and oil improvement.</title>
        <authorList>
            <person name="Chen X."/>
        </authorList>
    </citation>
    <scope>NUCLEOTIDE SEQUENCE [LARGE SCALE GENOMIC DNA]</scope>
    <source>
        <strain evidence="3">cv. Fuhuasheng</strain>
        <tissue evidence="2">Leaves</tissue>
    </source>
</reference>
<feature type="compositionally biased region" description="Acidic residues" evidence="1">
    <location>
        <begin position="215"/>
        <end position="224"/>
    </location>
</feature>